<dbReference type="PROSITE" id="PS50011">
    <property type="entry name" value="PROTEIN_KINASE_DOM"/>
    <property type="match status" value="1"/>
</dbReference>
<accession>A0AAD5SGA3</accession>
<evidence type="ECO:0000313" key="3">
    <source>
        <dbReference type="EMBL" id="KAJ3053581.1"/>
    </source>
</evidence>
<dbReference type="PROSITE" id="PS00109">
    <property type="entry name" value="PROTEIN_KINASE_TYR"/>
    <property type="match status" value="1"/>
</dbReference>
<protein>
    <recommendedName>
        <fullName evidence="2">Protein kinase domain-containing protein</fullName>
    </recommendedName>
</protein>
<dbReference type="GO" id="GO:0005524">
    <property type="term" value="F:ATP binding"/>
    <property type="evidence" value="ECO:0007669"/>
    <property type="project" value="InterPro"/>
</dbReference>
<comment type="caution">
    <text evidence="3">The sequence shown here is derived from an EMBL/GenBank/DDBJ whole genome shotgun (WGS) entry which is preliminary data.</text>
</comment>
<gene>
    <name evidence="3" type="ORF">HK097_003908</name>
</gene>
<dbReference type="InterPro" id="IPR008266">
    <property type="entry name" value="Tyr_kinase_AS"/>
</dbReference>
<name>A0AAD5SGA3_9FUNG</name>
<dbReference type="AlphaFoldDB" id="A0AAD5SGA3"/>
<dbReference type="Proteomes" id="UP001212841">
    <property type="component" value="Unassembled WGS sequence"/>
</dbReference>
<dbReference type="InterPro" id="IPR001245">
    <property type="entry name" value="Ser-Thr/Tyr_kinase_cat_dom"/>
</dbReference>
<dbReference type="Pfam" id="PF07714">
    <property type="entry name" value="PK_Tyr_Ser-Thr"/>
    <property type="match status" value="1"/>
</dbReference>
<evidence type="ECO:0000313" key="4">
    <source>
        <dbReference type="Proteomes" id="UP001212841"/>
    </source>
</evidence>
<evidence type="ECO:0000259" key="2">
    <source>
        <dbReference type="PROSITE" id="PS50011"/>
    </source>
</evidence>
<feature type="domain" description="Protein kinase" evidence="2">
    <location>
        <begin position="424"/>
        <end position="594"/>
    </location>
</feature>
<dbReference type="SUPFAM" id="SSF56112">
    <property type="entry name" value="Protein kinase-like (PK-like)"/>
    <property type="match status" value="1"/>
</dbReference>
<dbReference type="InterPro" id="IPR000719">
    <property type="entry name" value="Prot_kinase_dom"/>
</dbReference>
<proteinExistence type="predicted"/>
<reference evidence="3" key="1">
    <citation type="submission" date="2020-05" db="EMBL/GenBank/DDBJ databases">
        <title>Phylogenomic resolution of chytrid fungi.</title>
        <authorList>
            <person name="Stajich J.E."/>
            <person name="Amses K."/>
            <person name="Simmons R."/>
            <person name="Seto K."/>
            <person name="Myers J."/>
            <person name="Bonds A."/>
            <person name="Quandt C.A."/>
            <person name="Barry K."/>
            <person name="Liu P."/>
            <person name="Grigoriev I."/>
            <person name="Longcore J.E."/>
            <person name="James T.Y."/>
        </authorList>
    </citation>
    <scope>NUCLEOTIDE SEQUENCE</scope>
    <source>
        <strain evidence="3">JEL0318</strain>
    </source>
</reference>
<dbReference type="PANTHER" id="PTHR37171:SF1">
    <property type="entry name" value="SERINE_THREONINE-PROTEIN KINASE YRZF-RELATED"/>
    <property type="match status" value="1"/>
</dbReference>
<dbReference type="GO" id="GO:0004672">
    <property type="term" value="F:protein kinase activity"/>
    <property type="evidence" value="ECO:0007669"/>
    <property type="project" value="InterPro"/>
</dbReference>
<dbReference type="InterPro" id="IPR011009">
    <property type="entry name" value="Kinase-like_dom_sf"/>
</dbReference>
<evidence type="ECO:0000256" key="1">
    <source>
        <dbReference type="SAM" id="MobiDB-lite"/>
    </source>
</evidence>
<feature type="compositionally biased region" description="Low complexity" evidence="1">
    <location>
        <begin position="393"/>
        <end position="403"/>
    </location>
</feature>
<dbReference type="EMBL" id="JADGJD010000197">
    <property type="protein sequence ID" value="KAJ3053581.1"/>
    <property type="molecule type" value="Genomic_DNA"/>
</dbReference>
<dbReference type="InterPro" id="IPR052396">
    <property type="entry name" value="Meiotic_Drive_Suppr_Kinase"/>
</dbReference>
<organism evidence="3 4">
    <name type="scientific">Rhizophlyctis rosea</name>
    <dbReference type="NCBI Taxonomy" id="64517"/>
    <lineage>
        <taxon>Eukaryota</taxon>
        <taxon>Fungi</taxon>
        <taxon>Fungi incertae sedis</taxon>
        <taxon>Chytridiomycota</taxon>
        <taxon>Chytridiomycota incertae sedis</taxon>
        <taxon>Chytridiomycetes</taxon>
        <taxon>Rhizophlyctidales</taxon>
        <taxon>Rhizophlyctidaceae</taxon>
        <taxon>Rhizophlyctis</taxon>
    </lineage>
</organism>
<keyword evidence="4" id="KW-1185">Reference proteome</keyword>
<dbReference type="Gene3D" id="1.10.510.10">
    <property type="entry name" value="Transferase(Phosphotransferase) domain 1"/>
    <property type="match status" value="1"/>
</dbReference>
<feature type="region of interest" description="Disordered" evidence="1">
    <location>
        <begin position="364"/>
        <end position="404"/>
    </location>
</feature>
<dbReference type="PANTHER" id="PTHR37171">
    <property type="entry name" value="SERINE/THREONINE-PROTEIN KINASE YRZF-RELATED"/>
    <property type="match status" value="1"/>
</dbReference>
<sequence length="594" mass="65747">MPASVQNRPNRDNTSIRVTVTCDETVDTVLNPKEFVRTSFVTSVPSVYHPQHAVGSIPMRMHFFDKKQKGRELGDVPNAATLREIWMKKATDPANLTYVYVVEFAKRGDASIDEMMEVTFSQNPTISNTSSSTIAAIGRCPAELRRWTNFEQAAKSHNPPASAAPHRSTFKFIDQSEEGELSSEAHVERLISAEQFKILNELCRGTGIQVGGRQSPHLQPAGQPDFVIHNGIHTLIPIEIMPSSVLPFDTDIVNLAKPVLRELRERFDPRYAQLTDIQKIQWQQIIGNNIGAKVIIRTLAYIQGNCLRYGVLTNQSEWWFFCRSPPDIDVIEIAGPITSDHSNPTVNKCIDYVIALALQDHHCDSPNSTPIPSPQSRRGRQLGSGRQFGGSSSGSTSTGGPLLDDPAVLIQGDMEYTFEIGDVLPATVSYGSGRSTVWMTAVFQPPHQIHLALKLVDRLKAPEDVVRELVNELQMYEQLSELQGSVIPRLLAYGTLSSGALYTIGTERIPGRNLRVDDTQLQTTVMDAYHALHLRGVIHGDVARRNIMVTGETARTVVLLDFGMARDVTMDEDAGAAAVEIEMRVVQELFGREG</sequence>